<name>A0A4Z2IUM9_9TELE</name>
<evidence type="ECO:0000313" key="2">
    <source>
        <dbReference type="Proteomes" id="UP000314294"/>
    </source>
</evidence>
<comment type="caution">
    <text evidence="1">The sequence shown here is derived from an EMBL/GenBank/DDBJ whole genome shotgun (WGS) entry which is preliminary data.</text>
</comment>
<sequence>MNGTQSGLTSLHRQAIGQVRDVSGPMAVRSDDVITSVATSWTEGAWPGVNSANPVFVTCSVALKTNRCPGN</sequence>
<organism evidence="1 2">
    <name type="scientific">Liparis tanakae</name>
    <name type="common">Tanaka's snailfish</name>
    <dbReference type="NCBI Taxonomy" id="230148"/>
    <lineage>
        <taxon>Eukaryota</taxon>
        <taxon>Metazoa</taxon>
        <taxon>Chordata</taxon>
        <taxon>Craniata</taxon>
        <taxon>Vertebrata</taxon>
        <taxon>Euteleostomi</taxon>
        <taxon>Actinopterygii</taxon>
        <taxon>Neopterygii</taxon>
        <taxon>Teleostei</taxon>
        <taxon>Neoteleostei</taxon>
        <taxon>Acanthomorphata</taxon>
        <taxon>Eupercaria</taxon>
        <taxon>Perciformes</taxon>
        <taxon>Cottioidei</taxon>
        <taxon>Cottales</taxon>
        <taxon>Liparidae</taxon>
        <taxon>Liparis</taxon>
    </lineage>
</organism>
<dbReference type="AlphaFoldDB" id="A0A4Z2IUM9"/>
<proteinExistence type="predicted"/>
<keyword evidence="2" id="KW-1185">Reference proteome</keyword>
<gene>
    <name evidence="1" type="ORF">EYF80_008165</name>
</gene>
<evidence type="ECO:0000313" key="1">
    <source>
        <dbReference type="EMBL" id="TNN81719.1"/>
    </source>
</evidence>
<reference evidence="1 2" key="1">
    <citation type="submission" date="2019-03" db="EMBL/GenBank/DDBJ databases">
        <title>First draft genome of Liparis tanakae, snailfish: a comprehensive survey of snailfish specific genes.</title>
        <authorList>
            <person name="Kim W."/>
            <person name="Song I."/>
            <person name="Jeong J.-H."/>
            <person name="Kim D."/>
            <person name="Kim S."/>
            <person name="Ryu S."/>
            <person name="Song J.Y."/>
            <person name="Lee S.K."/>
        </authorList>
    </citation>
    <scope>NUCLEOTIDE SEQUENCE [LARGE SCALE GENOMIC DNA]</scope>
    <source>
        <tissue evidence="1">Muscle</tissue>
    </source>
</reference>
<protein>
    <submittedName>
        <fullName evidence="1">Uncharacterized protein</fullName>
    </submittedName>
</protein>
<dbReference type="Proteomes" id="UP000314294">
    <property type="component" value="Unassembled WGS sequence"/>
</dbReference>
<dbReference type="EMBL" id="SRLO01000045">
    <property type="protein sequence ID" value="TNN81719.1"/>
    <property type="molecule type" value="Genomic_DNA"/>
</dbReference>
<accession>A0A4Z2IUM9</accession>